<dbReference type="EMBL" id="KZ613787">
    <property type="protein sequence ID" value="PMD60962.1"/>
    <property type="molecule type" value="Genomic_DNA"/>
</dbReference>
<keyword evidence="4" id="KW-1185">Reference proteome</keyword>
<dbReference type="GeneID" id="36594841"/>
<gene>
    <name evidence="3" type="ORF">K444DRAFT_662928</name>
</gene>
<evidence type="ECO:0000256" key="1">
    <source>
        <dbReference type="SAM" id="MobiDB-lite"/>
    </source>
</evidence>
<reference evidence="3 4" key="1">
    <citation type="submission" date="2016-04" db="EMBL/GenBank/DDBJ databases">
        <title>A degradative enzymes factory behind the ericoid mycorrhizal symbiosis.</title>
        <authorList>
            <consortium name="DOE Joint Genome Institute"/>
            <person name="Martino E."/>
            <person name="Morin E."/>
            <person name="Grelet G."/>
            <person name="Kuo A."/>
            <person name="Kohler A."/>
            <person name="Daghino S."/>
            <person name="Barry K."/>
            <person name="Choi C."/>
            <person name="Cichocki N."/>
            <person name="Clum A."/>
            <person name="Copeland A."/>
            <person name="Hainaut M."/>
            <person name="Haridas S."/>
            <person name="Labutti K."/>
            <person name="Lindquist E."/>
            <person name="Lipzen A."/>
            <person name="Khouja H.-R."/>
            <person name="Murat C."/>
            <person name="Ohm R."/>
            <person name="Olson A."/>
            <person name="Spatafora J."/>
            <person name="Veneault-Fourrey C."/>
            <person name="Henrissat B."/>
            <person name="Grigoriev I."/>
            <person name="Martin F."/>
            <person name="Perotto S."/>
        </authorList>
    </citation>
    <scope>NUCLEOTIDE SEQUENCE [LARGE SCALE GENOMIC DNA]</scope>
    <source>
        <strain evidence="3 4">E</strain>
    </source>
</reference>
<accession>A0A2J6TD84</accession>
<proteinExistence type="predicted"/>
<name>A0A2J6TD84_9HELO</name>
<keyword evidence="2" id="KW-0472">Membrane</keyword>
<dbReference type="Proteomes" id="UP000235371">
    <property type="component" value="Unassembled WGS sequence"/>
</dbReference>
<dbReference type="OrthoDB" id="4733511at2759"/>
<feature type="compositionally biased region" description="Basic residues" evidence="1">
    <location>
        <begin position="275"/>
        <end position="285"/>
    </location>
</feature>
<protein>
    <submittedName>
        <fullName evidence="3">Uncharacterized protein</fullName>
    </submittedName>
</protein>
<organism evidence="3 4">
    <name type="scientific">Hyaloscypha bicolor E</name>
    <dbReference type="NCBI Taxonomy" id="1095630"/>
    <lineage>
        <taxon>Eukaryota</taxon>
        <taxon>Fungi</taxon>
        <taxon>Dikarya</taxon>
        <taxon>Ascomycota</taxon>
        <taxon>Pezizomycotina</taxon>
        <taxon>Leotiomycetes</taxon>
        <taxon>Helotiales</taxon>
        <taxon>Hyaloscyphaceae</taxon>
        <taxon>Hyaloscypha</taxon>
        <taxon>Hyaloscypha bicolor</taxon>
    </lineage>
</organism>
<evidence type="ECO:0000256" key="2">
    <source>
        <dbReference type="SAM" id="Phobius"/>
    </source>
</evidence>
<dbReference type="AlphaFoldDB" id="A0A2J6TD84"/>
<dbReference type="RefSeq" id="XP_024737866.1">
    <property type="nucleotide sequence ID" value="XM_024886764.1"/>
</dbReference>
<feature type="compositionally biased region" description="Basic and acidic residues" evidence="1">
    <location>
        <begin position="241"/>
        <end position="250"/>
    </location>
</feature>
<keyword evidence="2" id="KW-0812">Transmembrane</keyword>
<feature type="region of interest" description="Disordered" evidence="1">
    <location>
        <begin position="233"/>
        <end position="308"/>
    </location>
</feature>
<feature type="compositionally biased region" description="Polar residues" evidence="1">
    <location>
        <begin position="296"/>
        <end position="308"/>
    </location>
</feature>
<feature type="transmembrane region" description="Helical" evidence="2">
    <location>
        <begin position="318"/>
        <end position="337"/>
    </location>
</feature>
<sequence>MGAKSVPVEAIDASNSNPTRQQRAVYSWHEARNSDAADDIFSTEWFKRTKSFLEKHSNPDSPDVKLEDLKKVEDLEFSAFFIQHPIPAFALWQFLQACYSLDRVVCINPLSYEDIRRADETKVQGWEKLLPFQYLNASSSKDGRIRKKWIESMGQLKKEIESNALEGERLVSRLYDMYTGIDRLQSSLSGLRLGFGESQKDLKFKREMLDKAANVVEERLKITSTVLKLEGNQPATPRADWGAEEKHTHTEQNLQLTEVSRCRNETNPPPSQAMRLRKSNRRLKQPRAVSPKKVDPTTNPLQGQGSVTRNPMPLKVKYLITSLLAILALLLVLSFIYH</sequence>
<dbReference type="InParanoid" id="A0A2J6TD84"/>
<evidence type="ECO:0000313" key="4">
    <source>
        <dbReference type="Proteomes" id="UP000235371"/>
    </source>
</evidence>
<keyword evidence="2" id="KW-1133">Transmembrane helix</keyword>
<evidence type="ECO:0000313" key="3">
    <source>
        <dbReference type="EMBL" id="PMD60962.1"/>
    </source>
</evidence>